<dbReference type="KEGG" id="agv:OJF2_19720"/>
<dbReference type="EMBL" id="CP042997">
    <property type="protein sequence ID" value="QEH33470.1"/>
    <property type="molecule type" value="Genomic_DNA"/>
</dbReference>
<dbReference type="InterPro" id="IPR027417">
    <property type="entry name" value="P-loop_NTPase"/>
</dbReference>
<proteinExistence type="predicted"/>
<evidence type="ECO:0000256" key="4">
    <source>
        <dbReference type="ARBA" id="ARBA00022840"/>
    </source>
</evidence>
<reference evidence="7 8" key="1">
    <citation type="submission" date="2019-08" db="EMBL/GenBank/DDBJ databases">
        <title>Deep-cultivation of Planctomycetes and their phenomic and genomic characterization uncovers novel biology.</title>
        <authorList>
            <person name="Wiegand S."/>
            <person name="Jogler M."/>
            <person name="Boedeker C."/>
            <person name="Pinto D."/>
            <person name="Vollmers J."/>
            <person name="Rivas-Marin E."/>
            <person name="Kohn T."/>
            <person name="Peeters S.H."/>
            <person name="Heuer A."/>
            <person name="Rast P."/>
            <person name="Oberbeckmann S."/>
            <person name="Bunk B."/>
            <person name="Jeske O."/>
            <person name="Meyerdierks A."/>
            <person name="Storesund J.E."/>
            <person name="Kallscheuer N."/>
            <person name="Luecker S."/>
            <person name="Lage O.M."/>
            <person name="Pohl T."/>
            <person name="Merkel B.J."/>
            <person name="Hornburger P."/>
            <person name="Mueller R.-W."/>
            <person name="Bruemmer F."/>
            <person name="Labrenz M."/>
            <person name="Spormann A.M."/>
            <person name="Op den Camp H."/>
            <person name="Overmann J."/>
            <person name="Amann R."/>
            <person name="Jetten M.S.M."/>
            <person name="Mascher T."/>
            <person name="Medema M.H."/>
            <person name="Devos D.P."/>
            <person name="Kaster A.-K."/>
            <person name="Ovreas L."/>
            <person name="Rohde M."/>
            <person name="Galperin M.Y."/>
            <person name="Jogler C."/>
        </authorList>
    </citation>
    <scope>NUCLEOTIDE SEQUENCE [LARGE SCALE GENOMIC DNA]</scope>
    <source>
        <strain evidence="7 8">OJF2</strain>
    </source>
</reference>
<dbReference type="GO" id="GO:0016887">
    <property type="term" value="F:ATP hydrolysis activity"/>
    <property type="evidence" value="ECO:0007669"/>
    <property type="project" value="InterPro"/>
</dbReference>
<dbReference type="AlphaFoldDB" id="A0A5B9W0N6"/>
<dbReference type="InterPro" id="IPR013611">
    <property type="entry name" value="Transp-assoc_OB_typ2"/>
</dbReference>
<evidence type="ECO:0000313" key="8">
    <source>
        <dbReference type="Proteomes" id="UP000324233"/>
    </source>
</evidence>
<dbReference type="InterPro" id="IPR047641">
    <property type="entry name" value="ABC_transpr_MalK/UgpC-like"/>
</dbReference>
<dbReference type="SUPFAM" id="SSF50331">
    <property type="entry name" value="MOP-like"/>
    <property type="match status" value="1"/>
</dbReference>
<name>A0A5B9W0N6_9BACT</name>
<dbReference type="OrthoDB" id="9790614at2"/>
<sequence length="370" mass="39529">MIRLTVDGLVKRFGQVAAVDGASLEVAPGELCAVVGPPGAGKSTLSRLLAGLETPDDGEVFFDDRMVQSTPPRERGVGVVFPDFALWPTMTVAENVAYPLAIRRVKAPERRRRLAETLSMLRIDSLAGKRPEQLSPAQAFRVALARAVVAGPDLLILDEPLDPFDSRGKAEVLAEIRTVREEVGITAILLTRSVAEALAACDRVAVMDLGRILQAGPPDDVYNGPVDAFVARFLGPTNLLQGQIDGNGAGPDGRRELVVRTPLGRLVATMPGPALAVPLPPGTPVTLSIRPETLAFGPTIPADWNRFPATIERMSFQGETRLIELRGPGDWPITAKALQSRSRALREGQSLTLSVAPEFVTLLPGRLGNA</sequence>
<dbReference type="GO" id="GO:0015408">
    <property type="term" value="F:ABC-type ferric iron transporter activity"/>
    <property type="evidence" value="ECO:0007669"/>
    <property type="project" value="InterPro"/>
</dbReference>
<dbReference type="Pfam" id="PF08402">
    <property type="entry name" value="TOBE_2"/>
    <property type="match status" value="1"/>
</dbReference>
<evidence type="ECO:0000256" key="1">
    <source>
        <dbReference type="ARBA" id="ARBA00022448"/>
    </source>
</evidence>
<dbReference type="PANTHER" id="PTHR43875">
    <property type="entry name" value="MALTODEXTRIN IMPORT ATP-BINDING PROTEIN MSMX"/>
    <property type="match status" value="1"/>
</dbReference>
<evidence type="ECO:0000256" key="2">
    <source>
        <dbReference type="ARBA" id="ARBA00022475"/>
    </source>
</evidence>
<keyword evidence="4 7" id="KW-0067">ATP-binding</keyword>
<dbReference type="Gene3D" id="3.40.50.300">
    <property type="entry name" value="P-loop containing nucleotide triphosphate hydrolases"/>
    <property type="match status" value="1"/>
</dbReference>
<evidence type="ECO:0000256" key="5">
    <source>
        <dbReference type="ARBA" id="ARBA00023136"/>
    </source>
</evidence>
<keyword evidence="3" id="KW-0547">Nucleotide-binding</keyword>
<keyword evidence="5" id="KW-0472">Membrane</keyword>
<keyword evidence="1" id="KW-0813">Transport</keyword>
<dbReference type="SUPFAM" id="SSF52540">
    <property type="entry name" value="P-loop containing nucleoside triphosphate hydrolases"/>
    <property type="match status" value="1"/>
</dbReference>
<dbReference type="InterPro" id="IPR008995">
    <property type="entry name" value="Mo/tungstate-bd_C_term_dom"/>
</dbReference>
<evidence type="ECO:0000256" key="3">
    <source>
        <dbReference type="ARBA" id="ARBA00022741"/>
    </source>
</evidence>
<protein>
    <submittedName>
        <fullName evidence="7">Spermidine/putrescine import ATP-binding protein PotA</fullName>
    </submittedName>
</protein>
<feature type="domain" description="ABC transporter" evidence="6">
    <location>
        <begin position="4"/>
        <end position="234"/>
    </location>
</feature>
<dbReference type="PROSITE" id="PS50893">
    <property type="entry name" value="ABC_TRANSPORTER_2"/>
    <property type="match status" value="1"/>
</dbReference>
<dbReference type="GO" id="GO:0055052">
    <property type="term" value="C:ATP-binding cassette (ABC) transporter complex, substrate-binding subunit-containing"/>
    <property type="evidence" value="ECO:0007669"/>
    <property type="project" value="TreeGrafter"/>
</dbReference>
<evidence type="ECO:0000259" key="6">
    <source>
        <dbReference type="PROSITE" id="PS50893"/>
    </source>
</evidence>
<dbReference type="Pfam" id="PF00005">
    <property type="entry name" value="ABC_tran"/>
    <property type="match status" value="1"/>
</dbReference>
<dbReference type="CDD" id="cd03259">
    <property type="entry name" value="ABC_Carb_Solutes_like"/>
    <property type="match status" value="1"/>
</dbReference>
<dbReference type="SMART" id="SM00382">
    <property type="entry name" value="AAA"/>
    <property type="match status" value="1"/>
</dbReference>
<dbReference type="GO" id="GO:0005524">
    <property type="term" value="F:ATP binding"/>
    <property type="evidence" value="ECO:0007669"/>
    <property type="project" value="UniProtKB-KW"/>
</dbReference>
<dbReference type="RefSeq" id="WP_148593361.1">
    <property type="nucleotide sequence ID" value="NZ_CP042997.1"/>
</dbReference>
<dbReference type="InterPro" id="IPR003593">
    <property type="entry name" value="AAA+_ATPase"/>
</dbReference>
<dbReference type="PANTHER" id="PTHR43875:SF4">
    <property type="entry name" value="GLUCOSE IMPORT ATP-BINDING PROTEIN GLCV"/>
    <property type="match status" value="1"/>
</dbReference>
<accession>A0A5B9W0N6</accession>
<dbReference type="InterPro" id="IPR003439">
    <property type="entry name" value="ABC_transporter-like_ATP-bd"/>
</dbReference>
<evidence type="ECO:0000313" key="7">
    <source>
        <dbReference type="EMBL" id="QEH33470.1"/>
    </source>
</evidence>
<organism evidence="7 8">
    <name type="scientific">Aquisphaera giovannonii</name>
    <dbReference type="NCBI Taxonomy" id="406548"/>
    <lineage>
        <taxon>Bacteria</taxon>
        <taxon>Pseudomonadati</taxon>
        <taxon>Planctomycetota</taxon>
        <taxon>Planctomycetia</taxon>
        <taxon>Isosphaerales</taxon>
        <taxon>Isosphaeraceae</taxon>
        <taxon>Aquisphaera</taxon>
    </lineage>
</organism>
<dbReference type="InterPro" id="IPR015853">
    <property type="entry name" value="ABC_transpr_FbpC"/>
</dbReference>
<keyword evidence="2" id="KW-1003">Cell membrane</keyword>
<gene>
    <name evidence="7" type="primary">potA_1</name>
    <name evidence="7" type="ORF">OJF2_19720</name>
</gene>
<dbReference type="Gene3D" id="2.40.50.100">
    <property type="match status" value="1"/>
</dbReference>
<dbReference type="Proteomes" id="UP000324233">
    <property type="component" value="Chromosome"/>
</dbReference>
<keyword evidence="8" id="KW-1185">Reference proteome</keyword>